<organism evidence="3">
    <name type="scientific">hydrothermal vent metagenome</name>
    <dbReference type="NCBI Taxonomy" id="652676"/>
    <lineage>
        <taxon>unclassified sequences</taxon>
        <taxon>metagenomes</taxon>
        <taxon>ecological metagenomes</taxon>
    </lineage>
</organism>
<dbReference type="EMBL" id="UOFM01000309">
    <property type="protein sequence ID" value="VAW79461.1"/>
    <property type="molecule type" value="Genomic_DNA"/>
</dbReference>
<keyword evidence="2" id="KW-1277">Toxin-antitoxin system</keyword>
<accession>A0A3B0YJ77</accession>
<gene>
    <name evidence="3" type="ORF">MNBD_GAMMA14-2608</name>
</gene>
<dbReference type="InterPro" id="IPR010985">
    <property type="entry name" value="Ribbon_hlx_hlx"/>
</dbReference>
<dbReference type="Pfam" id="PF03693">
    <property type="entry name" value="ParD_antitoxin"/>
    <property type="match status" value="1"/>
</dbReference>
<dbReference type="CDD" id="cd22231">
    <property type="entry name" value="RHH_NikR_HicB-like"/>
    <property type="match status" value="1"/>
</dbReference>
<dbReference type="AlphaFoldDB" id="A0A3B0YJ77"/>
<dbReference type="InterPro" id="IPR022789">
    <property type="entry name" value="ParD"/>
</dbReference>
<dbReference type="SUPFAM" id="SSF47598">
    <property type="entry name" value="Ribbon-helix-helix"/>
    <property type="match status" value="1"/>
</dbReference>
<comment type="similarity">
    <text evidence="1">Belongs to the ParD antitoxin family.</text>
</comment>
<proteinExistence type="inferred from homology"/>
<dbReference type="Gene3D" id="6.10.10.120">
    <property type="entry name" value="Antitoxin ParD1-like"/>
    <property type="match status" value="1"/>
</dbReference>
<evidence type="ECO:0008006" key="4">
    <source>
        <dbReference type="Google" id="ProtNLM"/>
    </source>
</evidence>
<name>A0A3B0YJ77_9ZZZZ</name>
<evidence type="ECO:0000256" key="2">
    <source>
        <dbReference type="ARBA" id="ARBA00022649"/>
    </source>
</evidence>
<protein>
    <recommendedName>
        <fullName evidence="4">ParD protein (Antitoxin to ParE)</fullName>
    </recommendedName>
</protein>
<reference evidence="3" key="1">
    <citation type="submission" date="2018-06" db="EMBL/GenBank/DDBJ databases">
        <authorList>
            <person name="Zhirakovskaya E."/>
        </authorList>
    </citation>
    <scope>NUCLEOTIDE SEQUENCE</scope>
</reference>
<dbReference type="PANTHER" id="PTHR36582">
    <property type="entry name" value="ANTITOXIN PARD"/>
    <property type="match status" value="1"/>
</dbReference>
<dbReference type="GO" id="GO:0006355">
    <property type="term" value="P:regulation of DNA-templated transcription"/>
    <property type="evidence" value="ECO:0007669"/>
    <property type="project" value="InterPro"/>
</dbReference>
<dbReference type="InterPro" id="IPR038296">
    <property type="entry name" value="ParD_sf"/>
</dbReference>
<evidence type="ECO:0000313" key="3">
    <source>
        <dbReference type="EMBL" id="VAW79461.1"/>
    </source>
</evidence>
<dbReference type="PANTHER" id="PTHR36582:SF2">
    <property type="entry name" value="ANTITOXIN PARD"/>
    <property type="match status" value="1"/>
</dbReference>
<evidence type="ECO:0000256" key="1">
    <source>
        <dbReference type="ARBA" id="ARBA00008580"/>
    </source>
</evidence>
<dbReference type="NCBIfam" id="TIGR02606">
    <property type="entry name" value="antidote_CC2985"/>
    <property type="match status" value="1"/>
</dbReference>
<sequence length="82" mass="9194">MSKNTSIALGEYFQEFVREQVAQGRYGSTSEVIRAGLRLLEEHNVRLTALRNAIQEGIDSGPAEPFDFDEFINAKESGKRFG</sequence>